<dbReference type="EMBL" id="CP009520">
    <property type="protein sequence ID" value="AKB44869.1"/>
    <property type="molecule type" value="Genomic_DNA"/>
</dbReference>
<accession>A0A0E3Q7I0</accession>
<dbReference type="Pfam" id="PF01750">
    <property type="entry name" value="HycI"/>
    <property type="match status" value="1"/>
</dbReference>
<dbReference type="GO" id="GO:0008047">
    <property type="term" value="F:enzyme activator activity"/>
    <property type="evidence" value="ECO:0007669"/>
    <property type="project" value="InterPro"/>
</dbReference>
<keyword evidence="1" id="KW-0645">Protease</keyword>
<reference evidence="1 2" key="1">
    <citation type="submission" date="2014-07" db="EMBL/GenBank/DDBJ databases">
        <title>Methanogenic archaea and the global carbon cycle.</title>
        <authorList>
            <person name="Henriksen J.R."/>
            <person name="Luke J."/>
            <person name="Reinhart S."/>
            <person name="Benedict M.N."/>
            <person name="Youngblut N.D."/>
            <person name="Metcalf M.E."/>
            <person name="Whitaker R.J."/>
            <person name="Metcalf W.W."/>
        </authorList>
    </citation>
    <scope>NUCLEOTIDE SEQUENCE [LARGE SCALE GENOMIC DNA]</scope>
    <source>
        <strain evidence="1 2">Z-761</strain>
    </source>
</reference>
<dbReference type="Proteomes" id="UP000033096">
    <property type="component" value="Chromosome"/>
</dbReference>
<dbReference type="GO" id="GO:0004175">
    <property type="term" value="F:endopeptidase activity"/>
    <property type="evidence" value="ECO:0007669"/>
    <property type="project" value="TreeGrafter"/>
</dbReference>
<dbReference type="SUPFAM" id="SSF53163">
    <property type="entry name" value="HybD-like"/>
    <property type="match status" value="1"/>
</dbReference>
<dbReference type="PANTHER" id="PTHR30302:SF7">
    <property type="entry name" value="F420-NONREDUCING HYDROGENASE II"/>
    <property type="match status" value="1"/>
</dbReference>
<evidence type="ECO:0000313" key="2">
    <source>
        <dbReference type="Proteomes" id="UP000033096"/>
    </source>
</evidence>
<dbReference type="EC" id="3.4.24.-" evidence="1"/>
<sequence>MKSLYTFLTAFLSENMSILNAPIRILGCGSPLMGNDGVGLKVIEVLQESELKDLKDIDIMDAGVCGLDLLNLLDDARKVIIVDAILANSPPGSVHHIEGKELLEGVEFHPLVSVHDLTITDVLKIGEQVQELPEIVVIGIEIGSIVTEATLEISPDVLKGVDKAIKLIKEEVFSSL</sequence>
<dbReference type="InterPro" id="IPR000671">
    <property type="entry name" value="Peptidase_A31"/>
</dbReference>
<dbReference type="GO" id="GO:0016485">
    <property type="term" value="P:protein processing"/>
    <property type="evidence" value="ECO:0007669"/>
    <property type="project" value="TreeGrafter"/>
</dbReference>
<dbReference type="KEGG" id="mvc:MSVAZ_2600"/>
<dbReference type="AlphaFoldDB" id="A0A0E3Q7I0"/>
<dbReference type="InterPro" id="IPR023430">
    <property type="entry name" value="Pept_HybD-like_dom_sf"/>
</dbReference>
<dbReference type="PANTHER" id="PTHR30302">
    <property type="entry name" value="HYDROGENASE 1 MATURATION PROTEASE"/>
    <property type="match status" value="1"/>
</dbReference>
<proteinExistence type="predicted"/>
<dbReference type="PATRIC" id="fig|1434123.4.peg.3186"/>
<gene>
    <name evidence="1" type="ORF">MSVAZ_2600</name>
</gene>
<name>A0A0E3Q7I0_9EURY</name>
<organism evidence="1 2">
    <name type="scientific">Methanosarcina vacuolata Z-761</name>
    <dbReference type="NCBI Taxonomy" id="1434123"/>
    <lineage>
        <taxon>Archaea</taxon>
        <taxon>Methanobacteriati</taxon>
        <taxon>Methanobacteriota</taxon>
        <taxon>Stenosarchaea group</taxon>
        <taxon>Methanomicrobia</taxon>
        <taxon>Methanosarcinales</taxon>
        <taxon>Methanosarcinaceae</taxon>
        <taxon>Methanosarcina</taxon>
    </lineage>
</organism>
<dbReference type="PRINTS" id="PR00446">
    <property type="entry name" value="HYDRGNUPTAKE"/>
</dbReference>
<dbReference type="HOGENOM" id="CLU_099037_0_2_2"/>
<dbReference type="NCBIfam" id="TIGR00072">
    <property type="entry name" value="hydrog_prot"/>
    <property type="match status" value="1"/>
</dbReference>
<evidence type="ECO:0000313" key="1">
    <source>
        <dbReference type="EMBL" id="AKB44869.1"/>
    </source>
</evidence>
<dbReference type="Gene3D" id="3.40.50.1450">
    <property type="entry name" value="HybD-like"/>
    <property type="match status" value="1"/>
</dbReference>
<keyword evidence="1" id="KW-0378">Hydrolase</keyword>
<keyword evidence="2" id="KW-1185">Reference proteome</keyword>
<dbReference type="STRING" id="1434123.MSVAZ_2600"/>
<protein>
    <submittedName>
        <fullName evidence="1">Methanophenazine hydrogenase maturation protease</fullName>
        <ecNumber evidence="1">3.4.24.-</ecNumber>
    </submittedName>
</protein>
<dbReference type="CDD" id="cd00518">
    <property type="entry name" value="H2MP"/>
    <property type="match status" value="1"/>
</dbReference>